<reference evidence="1 2" key="1">
    <citation type="submission" date="2014-04" db="EMBL/GenBank/DDBJ databases">
        <authorList>
            <person name="Sears C."/>
            <person name="Carroll K."/>
            <person name="Sack B.R."/>
            <person name="Qadri F."/>
            <person name="Myers L.L."/>
            <person name="Chung G.-T."/>
            <person name="Escheverria P."/>
            <person name="Fraser C.M."/>
            <person name="Sadzewicz L."/>
            <person name="Shefchek K.A."/>
            <person name="Tallon L."/>
            <person name="Das S.P."/>
            <person name="Daugherty S."/>
            <person name="Mongodin E.F."/>
        </authorList>
    </citation>
    <scope>NUCLEOTIDE SEQUENCE [LARGE SCALE GENOMIC DNA]</scope>
    <source>
        <strain evidence="1 2">3975 RP4</strain>
    </source>
</reference>
<evidence type="ECO:0000313" key="1">
    <source>
        <dbReference type="EMBL" id="KDS55780.1"/>
    </source>
</evidence>
<accession>A0A069SUZ3</accession>
<evidence type="ECO:0000313" key="2">
    <source>
        <dbReference type="Proteomes" id="UP000027661"/>
    </source>
</evidence>
<dbReference type="Proteomes" id="UP000027661">
    <property type="component" value="Unassembled WGS sequence"/>
</dbReference>
<proteinExistence type="predicted"/>
<organism evidence="1 2">
    <name type="scientific">Phocaeicola vulgatus str. 3975 RP4</name>
    <dbReference type="NCBI Taxonomy" id="1339352"/>
    <lineage>
        <taxon>Bacteria</taxon>
        <taxon>Pseudomonadati</taxon>
        <taxon>Bacteroidota</taxon>
        <taxon>Bacteroidia</taxon>
        <taxon>Bacteroidales</taxon>
        <taxon>Bacteroidaceae</taxon>
        <taxon>Phocaeicola</taxon>
    </lineage>
</organism>
<dbReference type="PATRIC" id="fig|1339352.3.peg.1043"/>
<name>A0A069SUZ3_PHOVU</name>
<protein>
    <submittedName>
        <fullName evidence="1">Uncharacterized protein</fullName>
    </submittedName>
</protein>
<dbReference type="AlphaFoldDB" id="A0A069SUZ3"/>
<gene>
    <name evidence="1" type="ORF">M099_1078</name>
</gene>
<comment type="caution">
    <text evidence="1">The sequence shown here is derived from an EMBL/GenBank/DDBJ whole genome shotgun (WGS) entry which is preliminary data.</text>
</comment>
<dbReference type="EMBL" id="JNHM01000012">
    <property type="protein sequence ID" value="KDS55780.1"/>
    <property type="molecule type" value="Genomic_DNA"/>
</dbReference>
<sequence length="50" mass="5857">MPVTVKNYAGNICKDNPRLFNILQVSFLKEKADFLKKDIPFPTKEKKIKF</sequence>